<evidence type="ECO:0000313" key="7">
    <source>
        <dbReference type="Proteomes" id="UP000000560"/>
    </source>
</evidence>
<dbReference type="GeneID" id="2870036"/>
<accession>C8VCG9</accession>
<evidence type="ECO:0000256" key="4">
    <source>
        <dbReference type="ARBA" id="ARBA00023136"/>
    </source>
</evidence>
<evidence type="ECO:0000256" key="3">
    <source>
        <dbReference type="ARBA" id="ARBA00022989"/>
    </source>
</evidence>
<dbReference type="GO" id="GO:0016020">
    <property type="term" value="C:membrane"/>
    <property type="evidence" value="ECO:0007669"/>
    <property type="project" value="UniProtKB-SubCell"/>
</dbReference>
<dbReference type="PANTHER" id="PTHR31465:SF34">
    <property type="entry name" value="DOMAIN PROTEIN, PUTATIVE (AFU_ORTHOLOGUE AFUA_3G00480)-RELATED"/>
    <property type="match status" value="1"/>
</dbReference>
<proteinExistence type="predicted"/>
<dbReference type="AlphaFoldDB" id="Q5AWF3"/>
<sequence>MANGEPILWSLYVYSPNKGAPVFFTIAYVASAAAHIWQCQYVHFTFEPIGHLLTAVTLFSRYRSWRLLGLYPLCGVLFALGYALREYGAYHYLYDEENSTVLIAFILSQVFIYVCPFVDYSWVTITRTNPLTDLPRPLLELANYHVLGRIFHYVPHLTPLPPNRVTSTFGALMALIELLNALGVSLSSNPSSSTSQQNIGSHLTIAALAMQLAVILSFVVLAGIFHWRLTKEVIPTRKAILPLYTLYMSMSLIFIRCIYRLIEHTGHTTVDINDMEVLKSLTPVLRYEWFFYVFEATLMLLNMVLWNVWHPGRYLPANVRVYLGRDGREAVREEGEDTRTVLAKTVSALSFGVLSKRVWRWYLDMLRKRVVPVPGQGQYKKQQLPKSALGSSSIYGVTEIET</sequence>
<dbReference type="KEGG" id="ani:ANIA_07377"/>
<organism evidence="6 7">
    <name type="scientific">Emericella nidulans (strain FGSC A4 / ATCC 38163 / CBS 112.46 / NRRL 194 / M139)</name>
    <name type="common">Aspergillus nidulans</name>
    <dbReference type="NCBI Taxonomy" id="227321"/>
    <lineage>
        <taxon>Eukaryota</taxon>
        <taxon>Fungi</taxon>
        <taxon>Dikarya</taxon>
        <taxon>Ascomycota</taxon>
        <taxon>Pezizomycotina</taxon>
        <taxon>Eurotiomycetes</taxon>
        <taxon>Eurotiomycetidae</taxon>
        <taxon>Eurotiales</taxon>
        <taxon>Aspergillaceae</taxon>
        <taxon>Aspergillus</taxon>
        <taxon>Aspergillus subgen. Nidulantes</taxon>
    </lineage>
</organism>
<dbReference type="eggNOG" id="ENOG502RNSS">
    <property type="taxonomic scope" value="Eukaryota"/>
</dbReference>
<feature type="transmembrane region" description="Helical" evidence="5">
    <location>
        <begin position="239"/>
        <end position="259"/>
    </location>
</feature>
<comment type="subcellular location">
    <subcellularLocation>
        <location evidence="1">Membrane</location>
        <topology evidence="1">Multi-pass membrane protein</topology>
    </subcellularLocation>
</comment>
<reference evidence="7" key="2">
    <citation type="journal article" date="2009" name="Fungal Genet. Biol.">
        <title>The 2008 update of the Aspergillus nidulans genome annotation: a community effort.</title>
        <authorList>
            <person name="Wortman J.R."/>
            <person name="Gilsenan J.M."/>
            <person name="Joardar V."/>
            <person name="Deegan J."/>
            <person name="Clutterbuck J."/>
            <person name="Andersen M.R."/>
            <person name="Archer D."/>
            <person name="Bencina M."/>
            <person name="Braus G."/>
            <person name="Coutinho P."/>
            <person name="von Dohren H."/>
            <person name="Doonan J."/>
            <person name="Driessen A.J."/>
            <person name="Durek P."/>
            <person name="Espeso E."/>
            <person name="Fekete E."/>
            <person name="Flipphi M."/>
            <person name="Estrada C.G."/>
            <person name="Geysens S."/>
            <person name="Goldman G."/>
            <person name="de Groot P.W."/>
            <person name="Hansen K."/>
            <person name="Harris S.D."/>
            <person name="Heinekamp T."/>
            <person name="Helmstaedt K."/>
            <person name="Henrissat B."/>
            <person name="Hofmann G."/>
            <person name="Homan T."/>
            <person name="Horio T."/>
            <person name="Horiuchi H."/>
            <person name="James S."/>
            <person name="Jones M."/>
            <person name="Karaffa L."/>
            <person name="Karanyi Z."/>
            <person name="Kato M."/>
            <person name="Keller N."/>
            <person name="Kelly D.E."/>
            <person name="Kiel J.A."/>
            <person name="Kim J.M."/>
            <person name="van der Klei I.J."/>
            <person name="Klis F.M."/>
            <person name="Kovalchuk A."/>
            <person name="Krasevec N."/>
            <person name="Kubicek C.P."/>
            <person name="Liu B."/>
            <person name="Maccabe A."/>
            <person name="Meyer V."/>
            <person name="Mirabito P."/>
            <person name="Miskei M."/>
            <person name="Mos M."/>
            <person name="Mullins J."/>
            <person name="Nelson D.R."/>
            <person name="Nielsen J."/>
            <person name="Oakley B.R."/>
            <person name="Osmani S.A."/>
            <person name="Pakula T."/>
            <person name="Paszewski A."/>
            <person name="Paulsen I."/>
            <person name="Pilsyk S."/>
            <person name="Pocsi I."/>
            <person name="Punt P.J."/>
            <person name="Ram A.F."/>
            <person name="Ren Q."/>
            <person name="Robellet X."/>
            <person name="Robson G."/>
            <person name="Seiboth B."/>
            <person name="van Solingen P."/>
            <person name="Specht T."/>
            <person name="Sun J."/>
            <person name="Taheri-Talesh N."/>
            <person name="Takeshita N."/>
            <person name="Ussery D."/>
            <person name="vanKuyk P.A."/>
            <person name="Visser H."/>
            <person name="van de Vondervoort P.J."/>
            <person name="de Vries R.P."/>
            <person name="Walton J."/>
            <person name="Xiang X."/>
            <person name="Xiong Y."/>
            <person name="Zeng A.P."/>
            <person name="Brandt B.W."/>
            <person name="Cornell M.J."/>
            <person name="van den Hondel C.A."/>
            <person name="Visser J."/>
            <person name="Oliver S.G."/>
            <person name="Turner G."/>
        </authorList>
    </citation>
    <scope>GENOME REANNOTATION</scope>
    <source>
        <strain evidence="7">FGSC A4 / ATCC 38163 / CBS 112.46 / NRRL 194 / M139</strain>
    </source>
</reference>
<dbReference type="RefSeq" id="XP_680646.1">
    <property type="nucleotide sequence ID" value="XM_675554.1"/>
</dbReference>
<evidence type="ECO:0000256" key="5">
    <source>
        <dbReference type="SAM" id="Phobius"/>
    </source>
</evidence>
<protein>
    <submittedName>
        <fullName evidence="6">RTA1 domain protein, putative (AFU_orthologue AFUA_3G00480)</fullName>
    </submittedName>
</protein>
<keyword evidence="3 5" id="KW-1133">Transmembrane helix</keyword>
<feature type="transmembrane region" description="Helical" evidence="5">
    <location>
        <begin position="205"/>
        <end position="227"/>
    </location>
</feature>
<keyword evidence="7" id="KW-1185">Reference proteome</keyword>
<dbReference type="Pfam" id="PF04479">
    <property type="entry name" value="RTA1"/>
    <property type="match status" value="1"/>
</dbReference>
<dbReference type="OrthoDB" id="3358017at2759"/>
<feature type="transmembrane region" description="Helical" evidence="5">
    <location>
        <begin position="289"/>
        <end position="309"/>
    </location>
</feature>
<gene>
    <name evidence="6" type="ORF">ANIA_07377</name>
</gene>
<dbReference type="PANTHER" id="PTHR31465">
    <property type="entry name" value="PROTEIN RTA1-RELATED"/>
    <property type="match status" value="1"/>
</dbReference>
<accession>Q5AWF3</accession>
<dbReference type="InterPro" id="IPR007568">
    <property type="entry name" value="RTA1"/>
</dbReference>
<evidence type="ECO:0000256" key="1">
    <source>
        <dbReference type="ARBA" id="ARBA00004141"/>
    </source>
</evidence>
<dbReference type="InParanoid" id="Q5AWF3"/>
<dbReference type="OMA" id="QVFIYVC"/>
<feature type="transmembrane region" description="Helical" evidence="5">
    <location>
        <begin position="100"/>
        <end position="123"/>
    </location>
</feature>
<dbReference type="HOGENOM" id="CLU_033465_0_1_1"/>
<evidence type="ECO:0000256" key="2">
    <source>
        <dbReference type="ARBA" id="ARBA00022692"/>
    </source>
</evidence>
<keyword evidence="4 5" id="KW-0472">Membrane</keyword>
<feature type="transmembrane region" description="Helical" evidence="5">
    <location>
        <begin position="20"/>
        <end position="37"/>
    </location>
</feature>
<feature type="transmembrane region" description="Helical" evidence="5">
    <location>
        <begin position="68"/>
        <end position="88"/>
    </location>
</feature>
<feature type="transmembrane region" description="Helical" evidence="5">
    <location>
        <begin position="165"/>
        <end position="184"/>
    </location>
</feature>
<evidence type="ECO:0000313" key="6">
    <source>
        <dbReference type="EMBL" id="CBF78505.1"/>
    </source>
</evidence>
<dbReference type="Proteomes" id="UP000000560">
    <property type="component" value="Chromosome IV"/>
</dbReference>
<reference evidence="7" key="1">
    <citation type="journal article" date="2005" name="Nature">
        <title>Sequencing of Aspergillus nidulans and comparative analysis with A. fumigatus and A. oryzae.</title>
        <authorList>
            <person name="Galagan J.E."/>
            <person name="Calvo S.E."/>
            <person name="Cuomo C."/>
            <person name="Ma L.J."/>
            <person name="Wortman J.R."/>
            <person name="Batzoglou S."/>
            <person name="Lee S.I."/>
            <person name="Basturkmen M."/>
            <person name="Spevak C.C."/>
            <person name="Clutterbuck J."/>
            <person name="Kapitonov V."/>
            <person name="Jurka J."/>
            <person name="Scazzocchio C."/>
            <person name="Farman M."/>
            <person name="Butler J."/>
            <person name="Purcell S."/>
            <person name="Harris S."/>
            <person name="Braus G.H."/>
            <person name="Draht O."/>
            <person name="Busch S."/>
            <person name="D'Enfert C."/>
            <person name="Bouchier C."/>
            <person name="Goldman G.H."/>
            <person name="Bell-Pedersen D."/>
            <person name="Griffiths-Jones S."/>
            <person name="Doonan J.H."/>
            <person name="Yu J."/>
            <person name="Vienken K."/>
            <person name="Pain A."/>
            <person name="Freitag M."/>
            <person name="Selker E.U."/>
            <person name="Archer D.B."/>
            <person name="Penalva M.A."/>
            <person name="Oakley B.R."/>
            <person name="Momany M."/>
            <person name="Tanaka T."/>
            <person name="Kumagai T."/>
            <person name="Asai K."/>
            <person name="Machida M."/>
            <person name="Nierman W.C."/>
            <person name="Denning D.W."/>
            <person name="Caddick M."/>
            <person name="Hynes M."/>
            <person name="Paoletti M."/>
            <person name="Fischer R."/>
            <person name="Miller B."/>
            <person name="Dyer P."/>
            <person name="Sachs M.S."/>
            <person name="Osmani S.A."/>
            <person name="Birren B.W."/>
        </authorList>
    </citation>
    <scope>NUCLEOTIDE SEQUENCE [LARGE SCALE GENOMIC DNA]</scope>
    <source>
        <strain evidence="7">FGSC A4 / ATCC 38163 / CBS 112.46 / NRRL 194 / M139</strain>
    </source>
</reference>
<dbReference type="EMBL" id="BN001304">
    <property type="protein sequence ID" value="CBF78505.1"/>
    <property type="molecule type" value="Genomic_DNA"/>
</dbReference>
<name>Q5AWF3_EMENI</name>
<keyword evidence="2 5" id="KW-0812">Transmembrane</keyword>